<dbReference type="Proteomes" id="UP001500728">
    <property type="component" value="Unassembled WGS sequence"/>
</dbReference>
<sequence>MTTPDAAEADPYVLSMPHEDSPVVLPAWISPGNTHPNSRYRDAVWSMAPLIDNPGTGLGKIHWKNCPDSLREQVKLVAWTMINGQLRPTYLSTRGVVARGRTSGPDMRATCYEWMRLSRWLHKRRLTSLAACTEDEWRAYASERLGKGVSRETAVIICARLTDLWAFDQLSARPSGITQPPWETEGVDDFLPAAGNTALGENSTEPLDPLVLGPLLIWAIRLVDDLADDILAAWTERCRLADLATSNKASPAGWAALEKLLLPLVRSGAPLPATWVGNRFWVARTYVGAVTGASPGQVVRFTQQHGLREIVRERPGPCPLMMPVRGQINGKPWREKIDFNEAAELMRHLGTAAAIICLYLTGMRTQEVQSLRSGCCPDPAPGDDGTPGRHLIRSHHFKNVTDEDGNHVSAGEERSAPWVAITPVVHAIRVLERMVPPGELLLSAAHHNHHHRPGALKKDTLTMRIKAFVTWVNHEATAQGLPEQSIPEDPHGPIRLSRFRRTLAWHIARRPGGLIALAIQYGHMRTVLDARTSAGYGARSRRGIHAVLDVETALAAADTAARLRDQVAAGERISGPAARRALTAAVHTPRFEGRIVPRTFARKAAAFLARDGVVLFDNPDAFLICAFKHDNALCEPEPGATAPRQYDCRPGCGNAVRTDTHARRLRERADEIDQLAAYAPQPVGKRLRANASRLRETADTHDVTAQPAEALT</sequence>
<dbReference type="EMBL" id="BAAAUW010000001">
    <property type="protein sequence ID" value="GAA3245477.1"/>
    <property type="molecule type" value="Genomic_DNA"/>
</dbReference>
<evidence type="ECO:0000313" key="1">
    <source>
        <dbReference type="EMBL" id="GAA3245477.1"/>
    </source>
</evidence>
<organism evidence="1 2">
    <name type="scientific">Streptomyces labedae</name>
    <dbReference type="NCBI Taxonomy" id="285569"/>
    <lineage>
        <taxon>Bacteria</taxon>
        <taxon>Bacillati</taxon>
        <taxon>Actinomycetota</taxon>
        <taxon>Actinomycetes</taxon>
        <taxon>Kitasatosporales</taxon>
        <taxon>Streptomycetaceae</taxon>
        <taxon>Streptomyces</taxon>
    </lineage>
</organism>
<protein>
    <recommendedName>
        <fullName evidence="3">Integrase</fullName>
    </recommendedName>
</protein>
<name>A0ABP6QN80_9ACTN</name>
<dbReference type="SUPFAM" id="SSF56349">
    <property type="entry name" value="DNA breaking-rejoining enzymes"/>
    <property type="match status" value="1"/>
</dbReference>
<evidence type="ECO:0000313" key="2">
    <source>
        <dbReference type="Proteomes" id="UP001500728"/>
    </source>
</evidence>
<dbReference type="RefSeq" id="WP_346150304.1">
    <property type="nucleotide sequence ID" value="NZ_BAAAUW010000001.1"/>
</dbReference>
<dbReference type="InterPro" id="IPR011010">
    <property type="entry name" value="DNA_brk_join_enz"/>
</dbReference>
<reference evidence="2" key="1">
    <citation type="journal article" date="2019" name="Int. J. Syst. Evol. Microbiol.">
        <title>The Global Catalogue of Microorganisms (GCM) 10K type strain sequencing project: providing services to taxonomists for standard genome sequencing and annotation.</title>
        <authorList>
            <consortium name="The Broad Institute Genomics Platform"/>
            <consortium name="The Broad Institute Genome Sequencing Center for Infectious Disease"/>
            <person name="Wu L."/>
            <person name="Ma J."/>
        </authorList>
    </citation>
    <scope>NUCLEOTIDE SEQUENCE [LARGE SCALE GENOMIC DNA]</scope>
    <source>
        <strain evidence="2">JCM 9381</strain>
    </source>
</reference>
<gene>
    <name evidence="1" type="ORF">GCM10010469_00570</name>
</gene>
<keyword evidence="2" id="KW-1185">Reference proteome</keyword>
<evidence type="ECO:0008006" key="3">
    <source>
        <dbReference type="Google" id="ProtNLM"/>
    </source>
</evidence>
<proteinExistence type="predicted"/>
<accession>A0ABP6QN80</accession>
<comment type="caution">
    <text evidence="1">The sequence shown here is derived from an EMBL/GenBank/DDBJ whole genome shotgun (WGS) entry which is preliminary data.</text>
</comment>